<comment type="caution">
    <text evidence="1">The sequence shown here is derived from an EMBL/GenBank/DDBJ whole genome shotgun (WGS) entry which is preliminary data.</text>
</comment>
<dbReference type="AlphaFoldDB" id="A0A9Q3DTJ7"/>
<dbReference type="EMBL" id="AVOT02018567">
    <property type="protein sequence ID" value="MBW0505562.1"/>
    <property type="molecule type" value="Genomic_DNA"/>
</dbReference>
<proteinExistence type="predicted"/>
<gene>
    <name evidence="1" type="ORF">O181_045277</name>
</gene>
<reference evidence="1" key="1">
    <citation type="submission" date="2021-03" db="EMBL/GenBank/DDBJ databases">
        <title>Draft genome sequence of rust myrtle Austropuccinia psidii MF-1, a brazilian biotype.</title>
        <authorList>
            <person name="Quecine M.C."/>
            <person name="Pachon D.M.R."/>
            <person name="Bonatelli M.L."/>
            <person name="Correr F.H."/>
            <person name="Franceschini L.M."/>
            <person name="Leite T.F."/>
            <person name="Margarido G.R.A."/>
            <person name="Almeida C.A."/>
            <person name="Ferrarezi J.A."/>
            <person name="Labate C.A."/>
        </authorList>
    </citation>
    <scope>NUCLEOTIDE SEQUENCE</scope>
    <source>
        <strain evidence="1">MF-1</strain>
    </source>
</reference>
<keyword evidence="2" id="KW-1185">Reference proteome</keyword>
<evidence type="ECO:0000313" key="2">
    <source>
        <dbReference type="Proteomes" id="UP000765509"/>
    </source>
</evidence>
<name>A0A9Q3DTJ7_9BASI</name>
<accession>A0A9Q3DTJ7</accession>
<organism evidence="1 2">
    <name type="scientific">Austropuccinia psidii MF-1</name>
    <dbReference type="NCBI Taxonomy" id="1389203"/>
    <lineage>
        <taxon>Eukaryota</taxon>
        <taxon>Fungi</taxon>
        <taxon>Dikarya</taxon>
        <taxon>Basidiomycota</taxon>
        <taxon>Pucciniomycotina</taxon>
        <taxon>Pucciniomycetes</taxon>
        <taxon>Pucciniales</taxon>
        <taxon>Sphaerophragmiaceae</taxon>
        <taxon>Austropuccinia</taxon>
    </lineage>
</organism>
<protein>
    <submittedName>
        <fullName evidence="1">Uncharacterized protein</fullName>
    </submittedName>
</protein>
<sequence length="95" mass="10552">MPHGPWEDKAKLKAYFQRVGQSIVKQYTMTVVSASSFSPIFLKLPFTKPKAKLGPSRKPQFSEDATAAVFCRNTDLVLQPRSGDHAKLESSKAKV</sequence>
<dbReference type="Proteomes" id="UP000765509">
    <property type="component" value="Unassembled WGS sequence"/>
</dbReference>
<evidence type="ECO:0000313" key="1">
    <source>
        <dbReference type="EMBL" id="MBW0505562.1"/>
    </source>
</evidence>